<feature type="region of interest" description="Disordered" evidence="1">
    <location>
        <begin position="283"/>
        <end position="304"/>
    </location>
</feature>
<dbReference type="AlphaFoldDB" id="A0A401ZUC1"/>
<dbReference type="RefSeq" id="WP_161975206.1">
    <property type="nucleotide sequence ID" value="NZ_BIFR01000001.1"/>
</dbReference>
<protein>
    <submittedName>
        <fullName evidence="2">Uncharacterized protein</fullName>
    </submittedName>
</protein>
<evidence type="ECO:0000313" key="2">
    <source>
        <dbReference type="EMBL" id="GCE10515.1"/>
    </source>
</evidence>
<name>A0A401ZUC1_9CHLR</name>
<keyword evidence="3" id="KW-1185">Reference proteome</keyword>
<dbReference type="Pfam" id="PF13481">
    <property type="entry name" value="AAA_25"/>
    <property type="match status" value="1"/>
</dbReference>
<feature type="compositionally biased region" description="Basic and acidic residues" evidence="1">
    <location>
        <begin position="289"/>
        <end position="304"/>
    </location>
</feature>
<evidence type="ECO:0000256" key="1">
    <source>
        <dbReference type="SAM" id="MobiDB-lite"/>
    </source>
</evidence>
<dbReference type="EMBL" id="BIFR01000001">
    <property type="protein sequence ID" value="GCE10515.1"/>
    <property type="molecule type" value="Genomic_DNA"/>
</dbReference>
<reference evidence="3" key="1">
    <citation type="submission" date="2018-12" db="EMBL/GenBank/DDBJ databases">
        <title>Tengunoibacter tsumagoiensis gen. nov., sp. nov., Dictyobacter kobayashii sp. nov., D. alpinus sp. nov., and D. joshuensis sp. nov. and description of Dictyobacteraceae fam. nov. within the order Ktedonobacterales isolated from Tengu-no-mugimeshi.</title>
        <authorList>
            <person name="Wang C.M."/>
            <person name="Zheng Y."/>
            <person name="Sakai Y."/>
            <person name="Toyoda A."/>
            <person name="Minakuchi Y."/>
            <person name="Abe K."/>
            <person name="Yokota A."/>
            <person name="Yabe S."/>
        </authorList>
    </citation>
    <scope>NUCLEOTIDE SEQUENCE [LARGE SCALE GENOMIC DNA]</scope>
    <source>
        <strain evidence="3">Uno3</strain>
    </source>
</reference>
<dbReference type="Proteomes" id="UP000287352">
    <property type="component" value="Unassembled WGS sequence"/>
</dbReference>
<evidence type="ECO:0000313" key="3">
    <source>
        <dbReference type="Proteomes" id="UP000287352"/>
    </source>
</evidence>
<dbReference type="InterPro" id="IPR027417">
    <property type="entry name" value="P-loop_NTPase"/>
</dbReference>
<gene>
    <name evidence="2" type="ORF">KTT_03740</name>
</gene>
<proteinExistence type="predicted"/>
<organism evidence="2 3">
    <name type="scientific">Tengunoibacter tsumagoiensis</name>
    <dbReference type="NCBI Taxonomy" id="2014871"/>
    <lineage>
        <taxon>Bacteria</taxon>
        <taxon>Bacillati</taxon>
        <taxon>Chloroflexota</taxon>
        <taxon>Ktedonobacteria</taxon>
        <taxon>Ktedonobacterales</taxon>
        <taxon>Dictyobacteraceae</taxon>
        <taxon>Tengunoibacter</taxon>
    </lineage>
</organism>
<accession>A0A401ZUC1</accession>
<sequence length="411" mass="45138">MKNTRPLYPQDSSHPSARQALTSPNFKHVARIQEAEPLETALHLLAQALIQAIEEDGTPTVLLKQFLGQVPESLLIPQGRRNTSLIHIADVLLQAGASDEVLSIALNAFNLLQCRPPLSMDEVLQIASNTRCWPASKPTDHVDPPAPLLQLDTLLAMQLPEPAWIISGLLPEGMTLLTGRERMGKSQLALEFALAIAGGKLALDTLHTRAGGVLFLGLEDSMRCIYERSARLLQGAPAPSNFTWASTWAPLAQGGLADLEEWLNAHPQTRLIVIDPLAKVGVPTTNRSHSREHGREHHRESGKARDYSALTPLKMLAEQHHLSILLVQHLRKQGYQDPLEELLAILEPLNLLESCLHLQGEQKQGPVDLHISNRSSGEWAIGLQFHAQNASWSLLDSQVSPFVQGSQPKIS</sequence>
<dbReference type="SUPFAM" id="SSF52540">
    <property type="entry name" value="P-loop containing nucleoside triphosphate hydrolases"/>
    <property type="match status" value="1"/>
</dbReference>
<dbReference type="Gene3D" id="3.40.50.300">
    <property type="entry name" value="P-loop containing nucleotide triphosphate hydrolases"/>
    <property type="match status" value="1"/>
</dbReference>
<comment type="caution">
    <text evidence="2">The sequence shown here is derived from an EMBL/GenBank/DDBJ whole genome shotgun (WGS) entry which is preliminary data.</text>
</comment>